<dbReference type="InterPro" id="IPR021986">
    <property type="entry name" value="Spherulin4"/>
</dbReference>
<dbReference type="PANTHER" id="PTHR35040">
    <property type="match status" value="1"/>
</dbReference>
<dbReference type="PANTHER" id="PTHR35040:SF9">
    <property type="entry name" value="4-LIKE CELL SURFACE PROTEIN, PUTATIVE (AFU_ORTHOLOGUE AFUA_4G14080)-RELATED"/>
    <property type="match status" value="1"/>
</dbReference>
<protein>
    <submittedName>
        <fullName evidence="1">Spherulation-specific family 4</fullName>
    </submittedName>
</protein>
<organism evidence="1 2">
    <name type="scientific">Thiomonas bhubaneswarensis</name>
    <dbReference type="NCBI Taxonomy" id="339866"/>
    <lineage>
        <taxon>Bacteria</taxon>
        <taxon>Pseudomonadati</taxon>
        <taxon>Pseudomonadota</taxon>
        <taxon>Betaproteobacteria</taxon>
        <taxon>Burkholderiales</taxon>
        <taxon>Thiomonas</taxon>
    </lineage>
</organism>
<name>A0A0K6I5L6_9BURK</name>
<sequence length="254" mass="26426">MGVLVPLYGYPLVSSGSGASYTTEDNPAWTQVAAGAALVPTVAIINPSNGPVACTSPPSATLAAFEQGIGKLRAAGVTVLGYVHTLYGNRDPALVAVDVQTYAQCYDVDGVFFDEVSTQASKASYYAQAAATVRADIKPSSGKAALVAINPGTYPDSTLADSADITVMHESADLNLAAVPTSLSSYPTTRFAYLALGLSELPQLQTSMLSSLYQRGIGYVDLTDQGAGNDPWATLSTQYSAMIQTLHQLNQGTN</sequence>
<dbReference type="EMBL" id="CYHF01000007">
    <property type="protein sequence ID" value="CUA98343.1"/>
    <property type="molecule type" value="Genomic_DNA"/>
</dbReference>
<dbReference type="Proteomes" id="UP000183649">
    <property type="component" value="Unassembled WGS sequence"/>
</dbReference>
<evidence type="ECO:0000313" key="2">
    <source>
        <dbReference type="Proteomes" id="UP000183649"/>
    </source>
</evidence>
<gene>
    <name evidence="1" type="ORF">Ga0061069_10758</name>
</gene>
<accession>A0A0K6I5L6</accession>
<dbReference type="STRING" id="339866.GCA_001418255_02097"/>
<dbReference type="AlphaFoldDB" id="A0A0K6I5L6"/>
<evidence type="ECO:0000313" key="1">
    <source>
        <dbReference type="EMBL" id="CUA98343.1"/>
    </source>
</evidence>
<reference evidence="2" key="1">
    <citation type="submission" date="2015-08" db="EMBL/GenBank/DDBJ databases">
        <authorList>
            <person name="Varghese N."/>
        </authorList>
    </citation>
    <scope>NUCLEOTIDE SEQUENCE [LARGE SCALE GENOMIC DNA]</scope>
    <source>
        <strain evidence="2">DSM 18181</strain>
    </source>
</reference>
<dbReference type="Pfam" id="PF12138">
    <property type="entry name" value="Spherulin4"/>
    <property type="match status" value="1"/>
</dbReference>
<keyword evidence="2" id="KW-1185">Reference proteome</keyword>
<proteinExistence type="predicted"/>